<evidence type="ECO:0000256" key="1">
    <source>
        <dbReference type="SAM" id="MobiDB-lite"/>
    </source>
</evidence>
<gene>
    <name evidence="2" type="ORF">SAMN04487974_10288</name>
</gene>
<keyword evidence="3" id="KW-1185">Reference proteome</keyword>
<name>A0A1G7TFD2_9HYPH</name>
<dbReference type="Proteomes" id="UP000199495">
    <property type="component" value="Unassembled WGS sequence"/>
</dbReference>
<organism evidence="2 3">
    <name type="scientific">Pelagibacterium luteolum</name>
    <dbReference type="NCBI Taxonomy" id="440168"/>
    <lineage>
        <taxon>Bacteria</taxon>
        <taxon>Pseudomonadati</taxon>
        <taxon>Pseudomonadota</taxon>
        <taxon>Alphaproteobacteria</taxon>
        <taxon>Hyphomicrobiales</taxon>
        <taxon>Devosiaceae</taxon>
        <taxon>Pelagibacterium</taxon>
    </lineage>
</organism>
<dbReference type="EMBL" id="FNCS01000002">
    <property type="protein sequence ID" value="SDG33901.1"/>
    <property type="molecule type" value="Genomic_DNA"/>
</dbReference>
<dbReference type="InterPro" id="IPR021293">
    <property type="entry name" value="DUF2865"/>
</dbReference>
<dbReference type="STRING" id="440168.SAMN04487974_10288"/>
<protein>
    <recommendedName>
        <fullName evidence="4">DUF2865 domain-containing protein</fullName>
    </recommendedName>
</protein>
<dbReference type="AlphaFoldDB" id="A0A1G7TFD2"/>
<feature type="region of interest" description="Disordered" evidence="1">
    <location>
        <begin position="324"/>
        <end position="345"/>
    </location>
</feature>
<evidence type="ECO:0000313" key="3">
    <source>
        <dbReference type="Proteomes" id="UP000199495"/>
    </source>
</evidence>
<dbReference type="RefSeq" id="WP_090592483.1">
    <property type="nucleotide sequence ID" value="NZ_FNCS01000002.1"/>
</dbReference>
<dbReference type="Pfam" id="PF11064">
    <property type="entry name" value="DUF2865"/>
    <property type="match status" value="1"/>
</dbReference>
<accession>A0A1G7TFD2</accession>
<dbReference type="OrthoDB" id="7850882at2"/>
<proteinExistence type="predicted"/>
<reference evidence="2 3" key="1">
    <citation type="submission" date="2016-10" db="EMBL/GenBank/DDBJ databases">
        <authorList>
            <person name="de Groot N.N."/>
        </authorList>
    </citation>
    <scope>NUCLEOTIDE SEQUENCE [LARGE SCALE GENOMIC DNA]</scope>
    <source>
        <strain evidence="2 3">CGMCC 1.10267</strain>
    </source>
</reference>
<evidence type="ECO:0000313" key="2">
    <source>
        <dbReference type="EMBL" id="SDG33901.1"/>
    </source>
</evidence>
<evidence type="ECO:0008006" key="4">
    <source>
        <dbReference type="Google" id="ProtNLM"/>
    </source>
</evidence>
<sequence>MSIMISIRSTAVYLMRFAFALITMLAVFAGHATTAIAQSNNCAQIASMLANIERNPTYASYNGIVGELNARQQQVGQAERQWVGAGCQQTLSAGGALSQQCQSVAQTITLGRSQVQQLQSMAQEGQTMARNYQMLNQDFQRFNCAANQSGVTFANQDPSGNLLNDLFGGGQGGYVNSPYDPWSSQQTRRTVCVRTTDGFYWPISFSTTDQYVAQDAIQCHEMCPGGEVALFSYRNPGEEPEDMISLSGTPYRSMPYAFKFRTEIDKTSSCKIRPSNSIQTVADAGSGSSIVALAPVDIPLPQADPRGPNVAVIEVAEAIYVPLPRPRPRDDGTAAPELVQPDIEGDTLRMVDFGDRTVRLVGPETPYVPEVEEEP</sequence>